<organism evidence="1 2">
    <name type="scientific">Violaceomyces palustris</name>
    <dbReference type="NCBI Taxonomy" id="1673888"/>
    <lineage>
        <taxon>Eukaryota</taxon>
        <taxon>Fungi</taxon>
        <taxon>Dikarya</taxon>
        <taxon>Basidiomycota</taxon>
        <taxon>Ustilaginomycotina</taxon>
        <taxon>Ustilaginomycetes</taxon>
        <taxon>Violaceomycetales</taxon>
        <taxon>Violaceomycetaceae</taxon>
        <taxon>Violaceomyces</taxon>
    </lineage>
</organism>
<dbReference type="EMBL" id="KZ820071">
    <property type="protein sequence ID" value="PWN49296.1"/>
    <property type="molecule type" value="Genomic_DNA"/>
</dbReference>
<keyword evidence="2" id="KW-1185">Reference proteome</keyword>
<name>A0ACD0NU28_9BASI</name>
<reference evidence="1 2" key="1">
    <citation type="journal article" date="2018" name="Mol. Biol. Evol.">
        <title>Broad Genomic Sampling Reveals a Smut Pathogenic Ancestry of the Fungal Clade Ustilaginomycotina.</title>
        <authorList>
            <person name="Kijpornyongpan T."/>
            <person name="Mondo S.J."/>
            <person name="Barry K."/>
            <person name="Sandor L."/>
            <person name="Lee J."/>
            <person name="Lipzen A."/>
            <person name="Pangilinan J."/>
            <person name="LaButti K."/>
            <person name="Hainaut M."/>
            <person name="Henrissat B."/>
            <person name="Grigoriev I.V."/>
            <person name="Spatafora J.W."/>
            <person name="Aime M.C."/>
        </authorList>
    </citation>
    <scope>NUCLEOTIDE SEQUENCE [LARGE SCALE GENOMIC DNA]</scope>
    <source>
        <strain evidence="1 2">SA 807</strain>
    </source>
</reference>
<evidence type="ECO:0000313" key="1">
    <source>
        <dbReference type="EMBL" id="PWN49296.1"/>
    </source>
</evidence>
<dbReference type="Proteomes" id="UP000245626">
    <property type="component" value="Unassembled WGS sequence"/>
</dbReference>
<proteinExistence type="predicted"/>
<protein>
    <submittedName>
        <fullName evidence="1">Uncharacterized protein</fullName>
    </submittedName>
</protein>
<gene>
    <name evidence="1" type="ORF">IE53DRAFT_388514</name>
</gene>
<evidence type="ECO:0000313" key="2">
    <source>
        <dbReference type="Proteomes" id="UP000245626"/>
    </source>
</evidence>
<accession>A0ACD0NU28</accession>
<sequence>MDRESDEHQLLCCIVSCDPLAIVSRGFLWSGLYKPFHSPSHLPPPRPRPPPPPHTSLLHPFDRLSPLRINAARRSSTEQPGQSQFSAPLPTSLPPIPSSETAMQATYIEGCPTCAPGYELVRYEITAEGGPCSITCVPQGHWLLVLSNTTSFVVVFLSVYIVVARAALTRNRKF</sequence>